<feature type="binding site" evidence="16">
    <location>
        <begin position="12"/>
        <end position="17"/>
    </location>
    <ligand>
        <name>NAD(+)</name>
        <dbReference type="ChEBI" id="CHEBI:57540"/>
    </ligand>
</feature>
<dbReference type="Gene3D" id="1.10.1040.10">
    <property type="entry name" value="N-(1-d-carboxylethyl)-l-norvaline Dehydrogenase, domain 2"/>
    <property type="match status" value="1"/>
</dbReference>
<evidence type="ECO:0000256" key="4">
    <source>
        <dbReference type="ARBA" id="ARBA00023002"/>
    </source>
</evidence>
<dbReference type="InterPro" id="IPR011128">
    <property type="entry name" value="G3P_DH_NAD-dep_N"/>
</dbReference>
<evidence type="ECO:0000313" key="20">
    <source>
        <dbReference type="EMBL" id="KFC78416.1"/>
    </source>
</evidence>
<dbReference type="Pfam" id="PF07479">
    <property type="entry name" value="NAD_Gly3P_dh_C"/>
    <property type="match status" value="1"/>
</dbReference>
<feature type="binding site" evidence="13">
    <location>
        <position position="15"/>
    </location>
    <ligand>
        <name>NADPH</name>
        <dbReference type="ChEBI" id="CHEBI:57783"/>
    </ligand>
</feature>
<feature type="binding site" evidence="16">
    <location>
        <position position="143"/>
    </location>
    <ligand>
        <name>NAD(+)</name>
        <dbReference type="ChEBI" id="CHEBI:57540"/>
    </ligand>
</feature>
<feature type="binding site" evidence="13">
    <location>
        <position position="139"/>
    </location>
    <ligand>
        <name>sn-glycerol 3-phosphate</name>
        <dbReference type="ChEBI" id="CHEBI:57597"/>
    </ligand>
</feature>
<dbReference type="PIRSF" id="PIRSF000114">
    <property type="entry name" value="Glycerol-3-P_dh"/>
    <property type="match status" value="1"/>
</dbReference>
<comment type="catalytic activity">
    <reaction evidence="9">
        <text>sn-glycerol 3-phosphate + NADP(+) = dihydroxyacetone phosphate + NADPH + H(+)</text>
        <dbReference type="Rhea" id="RHEA:11096"/>
        <dbReference type="ChEBI" id="CHEBI:15378"/>
        <dbReference type="ChEBI" id="CHEBI:57597"/>
        <dbReference type="ChEBI" id="CHEBI:57642"/>
        <dbReference type="ChEBI" id="CHEBI:57783"/>
        <dbReference type="ChEBI" id="CHEBI:58349"/>
        <dbReference type="EC" id="1.1.1.94"/>
    </reaction>
    <physiologicalReaction direction="right-to-left" evidence="9">
        <dbReference type="Rhea" id="RHEA:11098"/>
    </physiologicalReaction>
</comment>
<feature type="binding site" evidence="13">
    <location>
        <position position="110"/>
    </location>
    <ligand>
        <name>NADPH</name>
        <dbReference type="ChEBI" id="CHEBI:57783"/>
    </ligand>
</feature>
<evidence type="ECO:0000256" key="3">
    <source>
        <dbReference type="ARBA" id="ARBA00022857"/>
    </source>
</evidence>
<evidence type="ECO:0000256" key="11">
    <source>
        <dbReference type="ARBA" id="ARBA00069372"/>
    </source>
</evidence>
<keyword evidence="6 13" id="KW-0443">Lipid metabolism</keyword>
<dbReference type="UniPathway" id="UPA00940"/>
<dbReference type="FunFam" id="1.10.1040.10:FF:000001">
    <property type="entry name" value="Glycerol-3-phosphate dehydrogenase [NAD(P)+]"/>
    <property type="match status" value="1"/>
</dbReference>
<feature type="active site" description="Proton acceptor" evidence="13 14">
    <location>
        <position position="195"/>
    </location>
</feature>
<dbReference type="PRINTS" id="PR00077">
    <property type="entry name" value="GPDHDRGNASE"/>
</dbReference>
<evidence type="ECO:0000313" key="21">
    <source>
        <dbReference type="Proteomes" id="UP000028640"/>
    </source>
</evidence>
<feature type="binding site" evidence="16">
    <location>
        <position position="259"/>
    </location>
    <ligand>
        <name>NAD(+)</name>
        <dbReference type="ChEBI" id="CHEBI:57540"/>
    </ligand>
</feature>
<keyword evidence="5 13" id="KW-0520">NAD</keyword>
<feature type="binding site" evidence="13">
    <location>
        <position position="143"/>
    </location>
    <ligand>
        <name>NADPH</name>
        <dbReference type="ChEBI" id="CHEBI:57783"/>
    </ligand>
</feature>
<comment type="similarity">
    <text evidence="1 13 17">Belongs to the NAD-dependent glycerol-3-phosphate dehydrogenase family.</text>
</comment>
<gene>
    <name evidence="13" type="primary">gpsA</name>
    <name evidence="20" type="ORF">GEAM_3750</name>
</gene>
<comment type="caution">
    <text evidence="20">The sequence shown here is derived from an EMBL/GenBank/DDBJ whole genome shotgun (WGS) entry which is preliminary data.</text>
</comment>
<evidence type="ECO:0000256" key="15">
    <source>
        <dbReference type="PIRSR" id="PIRSR000114-2"/>
    </source>
</evidence>
<dbReference type="SUPFAM" id="SSF51735">
    <property type="entry name" value="NAD(P)-binding Rossmann-fold domains"/>
    <property type="match status" value="1"/>
</dbReference>
<dbReference type="STRING" id="910964.GEAM_3750"/>
<dbReference type="InterPro" id="IPR006168">
    <property type="entry name" value="G3P_DH_NAD-dep"/>
</dbReference>
<keyword evidence="21" id="KW-1185">Reference proteome</keyword>
<feature type="domain" description="Glycerol-3-phosphate dehydrogenase NAD-dependent C-terminal" evidence="19">
    <location>
        <begin position="184"/>
        <end position="323"/>
    </location>
</feature>
<evidence type="ECO:0000256" key="8">
    <source>
        <dbReference type="ARBA" id="ARBA00023264"/>
    </source>
</evidence>
<keyword evidence="8 13" id="KW-1208">Phospholipid metabolism</keyword>
<sequence length="339" mass="36046">MKTVNASMTVIGAGSYGTALAITLARNGHNVVLWGHNADNIRTLQAARCNQAFLPDVPFPDSLVLETDLAVALAASRNILVVVPSHVFGDVLQQIKPHLRADSRVVWATKGLEAETGRLLQDVAREILGDDIPLAVVSGPTFAKELAAGMPTAIALAATNAEFAEDLQQLLHCGKSFRVYSNPDFVGVQLGGAVKNVIAIGAGMSDGIGFGANARTALITRGLAEMSRLGSALGADPSTFMGMAGLGDLVLTCTDNQSRNRRFGIMLGEGMDVQGAQDKIGQVVEGYRNTKEVRALAQRYNVEMPITEQIYQVLYCQKDAREAAISLLARASKDEKSSH</sequence>
<comment type="caution">
    <text evidence="13">Lacks conserved residue(s) required for the propagation of feature annotation.</text>
</comment>
<dbReference type="EMBL" id="JMPJ01000068">
    <property type="protein sequence ID" value="KFC78416.1"/>
    <property type="molecule type" value="Genomic_DNA"/>
</dbReference>
<keyword evidence="2 13" id="KW-0444">Lipid biosynthesis</keyword>
<keyword evidence="3 13" id="KW-0521">NADP</keyword>
<keyword evidence="4 13" id="KW-0560">Oxidoreductase</keyword>
<keyword evidence="13" id="KW-0547">Nucleotide-binding</keyword>
<dbReference type="InterPro" id="IPR013328">
    <property type="entry name" value="6PGD_dom2"/>
</dbReference>
<dbReference type="NCBIfam" id="NF000940">
    <property type="entry name" value="PRK00094.1-2"/>
    <property type="match status" value="1"/>
</dbReference>
<name>A0A085G3X1_EWIA3</name>
<dbReference type="Proteomes" id="UP000028640">
    <property type="component" value="Unassembled WGS sequence"/>
</dbReference>
<evidence type="ECO:0000256" key="17">
    <source>
        <dbReference type="RuleBase" id="RU000437"/>
    </source>
</evidence>
<dbReference type="GO" id="GO:0141153">
    <property type="term" value="F:glycerol-3-phosphate dehydrogenase (NADP+) activity"/>
    <property type="evidence" value="ECO:0007669"/>
    <property type="project" value="RHEA"/>
</dbReference>
<evidence type="ECO:0000256" key="16">
    <source>
        <dbReference type="PIRSR" id="PIRSR000114-3"/>
    </source>
</evidence>
<dbReference type="InterPro" id="IPR006109">
    <property type="entry name" value="G3P_DH_NAD-dep_C"/>
</dbReference>
<dbReference type="RefSeq" id="WP_034794569.1">
    <property type="nucleotide sequence ID" value="NZ_JMPJ01000068.1"/>
</dbReference>
<dbReference type="Pfam" id="PF01210">
    <property type="entry name" value="NAD_Gly3P_dh_N"/>
    <property type="match status" value="1"/>
</dbReference>
<feature type="binding site" evidence="13">
    <location>
        <position position="259"/>
    </location>
    <ligand>
        <name>sn-glycerol 3-phosphate</name>
        <dbReference type="ChEBI" id="CHEBI:57597"/>
    </ligand>
</feature>
<keyword evidence="13" id="KW-0963">Cytoplasm</keyword>
<proteinExistence type="inferred from homology"/>
<dbReference type="SUPFAM" id="SSF48179">
    <property type="entry name" value="6-phosphogluconate dehydrogenase C-terminal domain-like"/>
    <property type="match status" value="1"/>
</dbReference>
<dbReference type="Gene3D" id="3.40.50.720">
    <property type="entry name" value="NAD(P)-binding Rossmann-like Domain"/>
    <property type="match status" value="1"/>
</dbReference>
<evidence type="ECO:0000256" key="6">
    <source>
        <dbReference type="ARBA" id="ARBA00023098"/>
    </source>
</evidence>
<feature type="binding site" evidence="13">
    <location>
        <position position="36"/>
    </location>
    <ligand>
        <name>NADPH</name>
        <dbReference type="ChEBI" id="CHEBI:57783"/>
    </ligand>
</feature>
<feature type="binding site" evidence="13">
    <location>
        <position position="283"/>
    </location>
    <ligand>
        <name>NADPH</name>
        <dbReference type="ChEBI" id="CHEBI:57783"/>
    </ligand>
</feature>
<comment type="pathway">
    <text evidence="13">Membrane lipid metabolism; glycerophospholipid metabolism.</text>
</comment>
<dbReference type="EC" id="1.1.1.94" evidence="10 13"/>
<dbReference type="InterPro" id="IPR036291">
    <property type="entry name" value="NAD(P)-bd_dom_sf"/>
</dbReference>
<keyword evidence="7 13" id="KW-0594">Phospholipid biosynthesis</keyword>
<feature type="binding site" evidence="13">
    <location>
        <position position="16"/>
    </location>
    <ligand>
        <name>NADPH</name>
        <dbReference type="ChEBI" id="CHEBI:57783"/>
    </ligand>
</feature>
<feature type="binding site" evidence="13">
    <location>
        <position position="248"/>
    </location>
    <ligand>
        <name>sn-glycerol 3-phosphate</name>
        <dbReference type="ChEBI" id="CHEBI:57597"/>
    </ligand>
</feature>
<evidence type="ECO:0000256" key="5">
    <source>
        <dbReference type="ARBA" id="ARBA00023027"/>
    </source>
</evidence>
<dbReference type="OrthoDB" id="9812273at2"/>
<dbReference type="eggNOG" id="COG0240">
    <property type="taxonomic scope" value="Bacteria"/>
</dbReference>
<dbReference type="GO" id="GO:0046167">
    <property type="term" value="P:glycerol-3-phosphate biosynthetic process"/>
    <property type="evidence" value="ECO:0007669"/>
    <property type="project" value="UniProtKB-UniRule"/>
</dbReference>
<organism evidence="20 21">
    <name type="scientific">Ewingella americana (strain ATCC 33852 / DSM 4580 / CCUG 14506 / JCM 5911 / LMG 7869 / NCTC 12157 / CDC 1468-78)</name>
    <dbReference type="NCBI Taxonomy" id="910964"/>
    <lineage>
        <taxon>Bacteria</taxon>
        <taxon>Pseudomonadati</taxon>
        <taxon>Pseudomonadota</taxon>
        <taxon>Gammaproteobacteria</taxon>
        <taxon>Enterobacterales</taxon>
        <taxon>Yersiniaceae</taxon>
        <taxon>Ewingella</taxon>
    </lineage>
</organism>
<comment type="function">
    <text evidence="13">Catalyzes the reduction of the glycolytic intermediate dihydroxyacetone phosphate (DHAP) to sn-glycerol 3-phosphate (G3P), the key precursor for phospholipid synthesis.</text>
</comment>
<evidence type="ECO:0000256" key="7">
    <source>
        <dbReference type="ARBA" id="ARBA00023209"/>
    </source>
</evidence>
<dbReference type="GO" id="GO:0046168">
    <property type="term" value="P:glycerol-3-phosphate catabolic process"/>
    <property type="evidence" value="ECO:0007669"/>
    <property type="project" value="InterPro"/>
</dbReference>
<evidence type="ECO:0000256" key="13">
    <source>
        <dbReference type="HAMAP-Rule" id="MF_00394"/>
    </source>
</evidence>
<evidence type="ECO:0000259" key="19">
    <source>
        <dbReference type="Pfam" id="PF07479"/>
    </source>
</evidence>
<comment type="catalytic activity">
    <reaction evidence="13">
        <text>sn-glycerol 3-phosphate + NAD(+) = dihydroxyacetone phosphate + NADH + H(+)</text>
        <dbReference type="Rhea" id="RHEA:11092"/>
        <dbReference type="ChEBI" id="CHEBI:15378"/>
        <dbReference type="ChEBI" id="CHEBI:57540"/>
        <dbReference type="ChEBI" id="CHEBI:57597"/>
        <dbReference type="ChEBI" id="CHEBI:57642"/>
        <dbReference type="ChEBI" id="CHEBI:57945"/>
        <dbReference type="EC" id="1.1.1.94"/>
    </reaction>
</comment>
<evidence type="ECO:0000256" key="9">
    <source>
        <dbReference type="ARBA" id="ARBA00052716"/>
    </source>
</evidence>
<evidence type="ECO:0000256" key="12">
    <source>
        <dbReference type="ARBA" id="ARBA00080511"/>
    </source>
</evidence>
<dbReference type="GO" id="GO:0051287">
    <property type="term" value="F:NAD binding"/>
    <property type="evidence" value="ECO:0007669"/>
    <property type="project" value="InterPro"/>
</dbReference>
<feature type="binding site" evidence="13">
    <location>
        <position position="285"/>
    </location>
    <ligand>
        <name>NADPH</name>
        <dbReference type="ChEBI" id="CHEBI:57783"/>
    </ligand>
</feature>
<feature type="binding site" evidence="13">
    <location>
        <position position="195"/>
    </location>
    <ligand>
        <name>sn-glycerol 3-phosphate</name>
        <dbReference type="ChEBI" id="CHEBI:57597"/>
    </ligand>
</feature>
<comment type="subcellular location">
    <subcellularLocation>
        <location evidence="13">Cytoplasm</location>
    </subcellularLocation>
</comment>
<evidence type="ECO:0000259" key="18">
    <source>
        <dbReference type="Pfam" id="PF01210"/>
    </source>
</evidence>
<evidence type="ECO:0000256" key="14">
    <source>
        <dbReference type="PIRSR" id="PIRSR000114-1"/>
    </source>
</evidence>
<feature type="binding site" evidence="13">
    <location>
        <position position="258"/>
    </location>
    <ligand>
        <name>sn-glycerol 3-phosphate</name>
        <dbReference type="ChEBI" id="CHEBI:57597"/>
    </ligand>
</feature>
<dbReference type="HAMAP" id="MF_00394">
    <property type="entry name" value="NAD_Glyc3P_dehydrog"/>
    <property type="match status" value="1"/>
</dbReference>
<reference evidence="20 21" key="1">
    <citation type="submission" date="2014-05" db="EMBL/GenBank/DDBJ databases">
        <title>ATOL: Assembling a taxonomically balanced genome-scale reconstruction of the evolutionary history of the Enterobacteriaceae.</title>
        <authorList>
            <person name="Plunkett G.III."/>
            <person name="Neeno-Eckwall E.C."/>
            <person name="Glasner J.D."/>
            <person name="Perna N.T."/>
        </authorList>
    </citation>
    <scope>NUCLEOTIDE SEQUENCE [LARGE SCALE GENOMIC DNA]</scope>
    <source>
        <strain evidence="20 21">ATCC 33852</strain>
    </source>
</reference>
<dbReference type="PANTHER" id="PTHR11728:SF1">
    <property type="entry name" value="GLYCEROL-3-PHOSPHATE DEHYDROGENASE [NAD(+)] 2, CHLOROPLASTIC"/>
    <property type="match status" value="1"/>
</dbReference>
<feature type="domain" description="Glycerol-3-phosphate dehydrogenase NAD-dependent N-terminal" evidence="18">
    <location>
        <begin position="8"/>
        <end position="163"/>
    </location>
</feature>
<feature type="binding site" evidence="13">
    <location>
        <position position="259"/>
    </location>
    <ligand>
        <name>NADPH</name>
        <dbReference type="ChEBI" id="CHEBI:57783"/>
    </ligand>
</feature>
<feature type="binding site" evidence="15">
    <location>
        <position position="110"/>
    </location>
    <ligand>
        <name>substrate</name>
    </ligand>
</feature>
<dbReference type="GO" id="GO:0141152">
    <property type="term" value="F:glycerol-3-phosphate dehydrogenase (NAD+) activity"/>
    <property type="evidence" value="ECO:0007669"/>
    <property type="project" value="RHEA"/>
</dbReference>
<feature type="binding site" evidence="15">
    <location>
        <begin position="259"/>
        <end position="260"/>
    </location>
    <ligand>
        <name>substrate</name>
    </ligand>
</feature>
<dbReference type="NCBIfam" id="NF000942">
    <property type="entry name" value="PRK00094.1-4"/>
    <property type="match status" value="1"/>
</dbReference>
<dbReference type="GeneID" id="78383164"/>
<dbReference type="GO" id="GO:0046474">
    <property type="term" value="P:glycerophospholipid biosynthetic process"/>
    <property type="evidence" value="ECO:0007669"/>
    <property type="project" value="TreeGrafter"/>
</dbReference>
<dbReference type="InterPro" id="IPR008927">
    <property type="entry name" value="6-PGluconate_DH-like_C_sf"/>
</dbReference>
<feature type="binding site" evidence="13">
    <location>
        <position position="260"/>
    </location>
    <ligand>
        <name>sn-glycerol 3-phosphate</name>
        <dbReference type="ChEBI" id="CHEBI:57597"/>
    </ligand>
</feature>
<dbReference type="FunFam" id="3.40.50.720:FF:000019">
    <property type="entry name" value="Glycerol-3-phosphate dehydrogenase [NAD(P)+]"/>
    <property type="match status" value="1"/>
</dbReference>
<feature type="binding site" evidence="13">
    <location>
        <position position="110"/>
    </location>
    <ligand>
        <name>sn-glycerol 3-phosphate</name>
        <dbReference type="ChEBI" id="CHEBI:57597"/>
    </ligand>
</feature>
<evidence type="ECO:0000256" key="2">
    <source>
        <dbReference type="ARBA" id="ARBA00022516"/>
    </source>
</evidence>
<dbReference type="NCBIfam" id="NF000939">
    <property type="entry name" value="PRK00094.1-1"/>
    <property type="match status" value="1"/>
</dbReference>
<accession>A0A085G3X1</accession>
<dbReference type="PROSITE" id="PS00957">
    <property type="entry name" value="NAD_G3PDH"/>
    <property type="match status" value="1"/>
</dbReference>
<dbReference type="GO" id="GO:0005829">
    <property type="term" value="C:cytosol"/>
    <property type="evidence" value="ECO:0007669"/>
    <property type="project" value="TreeGrafter"/>
</dbReference>
<feature type="binding site" evidence="13">
    <location>
        <position position="141"/>
    </location>
    <ligand>
        <name>sn-glycerol 3-phosphate</name>
        <dbReference type="ChEBI" id="CHEBI:57597"/>
    </ligand>
</feature>
<dbReference type="AlphaFoldDB" id="A0A085G3X1"/>
<evidence type="ECO:0000256" key="10">
    <source>
        <dbReference type="ARBA" id="ARBA00066687"/>
    </source>
</evidence>
<dbReference type="GO" id="GO:0005975">
    <property type="term" value="P:carbohydrate metabolic process"/>
    <property type="evidence" value="ECO:0007669"/>
    <property type="project" value="InterPro"/>
</dbReference>
<protein>
    <recommendedName>
        <fullName evidence="11 13">Glycerol-3-phosphate dehydrogenase [NAD(P)+]</fullName>
        <ecNumber evidence="10 13">1.1.1.94</ecNumber>
    </recommendedName>
    <alternativeName>
        <fullName evidence="13">NAD(P)(+)-dependent glycerol-3-phosphate dehydrogenase</fullName>
    </alternativeName>
    <alternativeName>
        <fullName evidence="12 13">NAD(P)H-dependent dihydroxyacetone-phosphate reductase</fullName>
    </alternativeName>
</protein>
<evidence type="ECO:0000256" key="1">
    <source>
        <dbReference type="ARBA" id="ARBA00011009"/>
    </source>
</evidence>
<dbReference type="PANTHER" id="PTHR11728">
    <property type="entry name" value="GLYCEROL-3-PHOSPHATE DEHYDROGENASE"/>
    <property type="match status" value="1"/>
</dbReference>